<gene>
    <name evidence="2" type="ORF">CNYM01_11988</name>
</gene>
<dbReference type="Proteomes" id="UP000070054">
    <property type="component" value="Unassembled WGS sequence"/>
</dbReference>
<dbReference type="OrthoDB" id="10438785at2759"/>
<dbReference type="EMBL" id="JEMN01001652">
    <property type="protein sequence ID" value="KXH30638.1"/>
    <property type="molecule type" value="Genomic_DNA"/>
</dbReference>
<evidence type="ECO:0000256" key="1">
    <source>
        <dbReference type="SAM" id="MobiDB-lite"/>
    </source>
</evidence>
<feature type="compositionally biased region" description="Low complexity" evidence="1">
    <location>
        <begin position="84"/>
        <end position="95"/>
    </location>
</feature>
<feature type="region of interest" description="Disordered" evidence="1">
    <location>
        <begin position="70"/>
        <end position="132"/>
    </location>
</feature>
<keyword evidence="3" id="KW-1185">Reference proteome</keyword>
<accession>A0A135S417</accession>
<reference evidence="2 3" key="1">
    <citation type="submission" date="2014-02" db="EMBL/GenBank/DDBJ databases">
        <title>The genome sequence of Colletotrichum nymphaeae SA-01.</title>
        <authorList>
            <person name="Baroncelli R."/>
            <person name="Thon M.R."/>
        </authorList>
    </citation>
    <scope>NUCLEOTIDE SEQUENCE [LARGE SCALE GENOMIC DNA]</scope>
    <source>
        <strain evidence="2 3">SA-01</strain>
    </source>
</reference>
<evidence type="ECO:0000313" key="2">
    <source>
        <dbReference type="EMBL" id="KXH30638.1"/>
    </source>
</evidence>
<evidence type="ECO:0000313" key="3">
    <source>
        <dbReference type="Proteomes" id="UP000070054"/>
    </source>
</evidence>
<name>A0A135S417_9PEZI</name>
<organism evidence="2 3">
    <name type="scientific">Colletotrichum nymphaeae SA-01</name>
    <dbReference type="NCBI Taxonomy" id="1460502"/>
    <lineage>
        <taxon>Eukaryota</taxon>
        <taxon>Fungi</taxon>
        <taxon>Dikarya</taxon>
        <taxon>Ascomycota</taxon>
        <taxon>Pezizomycotina</taxon>
        <taxon>Sordariomycetes</taxon>
        <taxon>Hypocreomycetidae</taxon>
        <taxon>Glomerellales</taxon>
        <taxon>Glomerellaceae</taxon>
        <taxon>Colletotrichum</taxon>
        <taxon>Colletotrichum acutatum species complex</taxon>
    </lineage>
</organism>
<comment type="caution">
    <text evidence="2">The sequence shown here is derived from an EMBL/GenBank/DDBJ whole genome shotgun (WGS) entry which is preliminary data.</text>
</comment>
<dbReference type="AlphaFoldDB" id="A0A135S417"/>
<sequence>MVARSEICAQPKRLPEFFNNADGRRRHTVDAKATSSALGIVFVLDLNPVMASHQVTPQALILKLHLGGGKAESRIDGRPTTAQPRRPAASRGSPRILRDLFDANAESGAMPPLSRCRVVTPDEALGRSSGSP</sequence>
<proteinExistence type="predicted"/>
<protein>
    <submittedName>
        <fullName evidence="2">Uncharacterized protein</fullName>
    </submittedName>
</protein>